<comment type="caution">
    <text evidence="13">The sequence shown here is derived from an EMBL/GenBank/DDBJ whole genome shotgun (WGS) entry which is preliminary data.</text>
</comment>
<dbReference type="RefSeq" id="WP_184116699.1">
    <property type="nucleotide sequence ID" value="NZ_JACHNY010000009.1"/>
</dbReference>
<evidence type="ECO:0000256" key="4">
    <source>
        <dbReference type="ARBA" id="ARBA00022475"/>
    </source>
</evidence>
<keyword evidence="3 9" id="KW-0813">Transport</keyword>
<dbReference type="EMBL" id="JACHNY010000009">
    <property type="protein sequence ID" value="MBB4619381.1"/>
    <property type="molecule type" value="Genomic_DNA"/>
</dbReference>
<dbReference type="Pfam" id="PF25994">
    <property type="entry name" value="HH_AprE"/>
    <property type="match status" value="1"/>
</dbReference>
<comment type="similarity">
    <text evidence="2 9">Belongs to the membrane fusion protein (MFP) (TC 8.A.1) family.</text>
</comment>
<dbReference type="PRINTS" id="PR01490">
    <property type="entry name" value="RTXTOXIND"/>
</dbReference>
<dbReference type="InterPro" id="IPR058982">
    <property type="entry name" value="Beta-barrel_AprE"/>
</dbReference>
<dbReference type="GO" id="GO:0005886">
    <property type="term" value="C:plasma membrane"/>
    <property type="evidence" value="ECO:0007669"/>
    <property type="project" value="UniProtKB-SubCell"/>
</dbReference>
<dbReference type="InterPro" id="IPR058781">
    <property type="entry name" value="HH_AprE-like"/>
</dbReference>
<dbReference type="PANTHER" id="PTHR30386">
    <property type="entry name" value="MEMBRANE FUSION SUBUNIT OF EMRAB-TOLC MULTIDRUG EFFLUX PUMP"/>
    <property type="match status" value="1"/>
</dbReference>
<evidence type="ECO:0000256" key="5">
    <source>
        <dbReference type="ARBA" id="ARBA00022519"/>
    </source>
</evidence>
<reference evidence="13 14" key="1">
    <citation type="submission" date="2020-08" db="EMBL/GenBank/DDBJ databases">
        <title>Genomic Encyclopedia of Type Strains, Phase IV (KMG-IV): sequencing the most valuable type-strain genomes for metagenomic binning, comparative biology and taxonomic classification.</title>
        <authorList>
            <person name="Goeker M."/>
        </authorList>
    </citation>
    <scope>NUCLEOTIDE SEQUENCE [LARGE SCALE GENOMIC DNA]</scope>
    <source>
        <strain evidence="13 14">DSM 15867</strain>
    </source>
</reference>
<dbReference type="Proteomes" id="UP000574769">
    <property type="component" value="Unassembled WGS sequence"/>
</dbReference>
<evidence type="ECO:0000256" key="10">
    <source>
        <dbReference type="SAM" id="MobiDB-lite"/>
    </source>
</evidence>
<evidence type="ECO:0000259" key="12">
    <source>
        <dbReference type="Pfam" id="PF26002"/>
    </source>
</evidence>
<dbReference type="Gene3D" id="1.10.287.470">
    <property type="entry name" value="Helix hairpin bin"/>
    <property type="match status" value="1"/>
</dbReference>
<dbReference type="InterPro" id="IPR010129">
    <property type="entry name" value="T1SS_HlyD"/>
</dbReference>
<evidence type="ECO:0000256" key="6">
    <source>
        <dbReference type="ARBA" id="ARBA00022692"/>
    </source>
</evidence>
<dbReference type="Gene3D" id="2.40.50.100">
    <property type="match status" value="2"/>
</dbReference>
<gene>
    <name evidence="13" type="ORF">GGQ96_003534</name>
</gene>
<protein>
    <recommendedName>
        <fullName evidence="9">Membrane fusion protein (MFP) family protein</fullName>
    </recommendedName>
</protein>
<dbReference type="Gene3D" id="2.40.30.170">
    <property type="match status" value="1"/>
</dbReference>
<feature type="transmembrane region" description="Helical" evidence="9">
    <location>
        <begin position="31"/>
        <end position="52"/>
    </location>
</feature>
<keyword evidence="4 9" id="KW-1003">Cell membrane</keyword>
<keyword evidence="14" id="KW-1185">Reference proteome</keyword>
<dbReference type="Pfam" id="PF26002">
    <property type="entry name" value="Beta-barrel_AprE"/>
    <property type="match status" value="1"/>
</dbReference>
<evidence type="ECO:0000256" key="3">
    <source>
        <dbReference type="ARBA" id="ARBA00022448"/>
    </source>
</evidence>
<keyword evidence="5 9" id="KW-0997">Cell inner membrane</keyword>
<proteinExistence type="inferred from homology"/>
<evidence type="ECO:0000313" key="14">
    <source>
        <dbReference type="Proteomes" id="UP000574769"/>
    </source>
</evidence>
<sequence length="457" mass="49086">MTAATLSAPPMAPQMAPGSAVPVLDDSPRRALLLGGITAFLFFVVLGGWAALTRLDAAAFGQGQVTVAGNRQLVQNRAGGNVEAVLVHDGQQVKAGQVLLRLSAAEAVATERALAATVIDLQAQRARLEAELEGRPIRWPADFANASAADRPLIERAERLQLAQVRARQALLGATRGVLRKQEDQVAEQARGYAAQVDATSVQRASLRAQLDSTRRLAEQGVVSRNSVRALERSIAELDGSNADYAARTAAMREQIAGTEQQVAETARKLTDDAAQQLRDTQFKLNDALPRLAAARDQVERTLVRAPVSGRVVNLHLFSPGAVVTPGQPILEIVPDHVPLIVTAHFAPDDIDGVRAGREAEVKFLSLHQRDLPILTGRIRTVSADSLRDEASGASYFTAEIVVPDSQLALLRRARGGDTGVHPGVPVQVTVKLRPRTALDYLLEPLTEATTRSFHER</sequence>
<feature type="region of interest" description="Disordered" evidence="10">
    <location>
        <begin position="1"/>
        <end position="20"/>
    </location>
</feature>
<evidence type="ECO:0000313" key="13">
    <source>
        <dbReference type="EMBL" id="MBB4619381.1"/>
    </source>
</evidence>
<dbReference type="InterPro" id="IPR050739">
    <property type="entry name" value="MFP"/>
</dbReference>
<keyword evidence="7 9" id="KW-1133">Transmembrane helix</keyword>
<comment type="subcellular location">
    <subcellularLocation>
        <location evidence="1 9">Cell inner membrane</location>
        <topology evidence="1 9">Single-pass membrane protein</topology>
    </subcellularLocation>
</comment>
<evidence type="ECO:0000256" key="1">
    <source>
        <dbReference type="ARBA" id="ARBA00004377"/>
    </source>
</evidence>
<feature type="domain" description="AprE-like long alpha-helical hairpin" evidence="11">
    <location>
        <begin position="109"/>
        <end position="298"/>
    </location>
</feature>
<evidence type="ECO:0000256" key="8">
    <source>
        <dbReference type="ARBA" id="ARBA00023136"/>
    </source>
</evidence>
<organism evidence="13 14">
    <name type="scientific">Sphingomonas abaci</name>
    <dbReference type="NCBI Taxonomy" id="237611"/>
    <lineage>
        <taxon>Bacteria</taxon>
        <taxon>Pseudomonadati</taxon>
        <taxon>Pseudomonadota</taxon>
        <taxon>Alphaproteobacteria</taxon>
        <taxon>Sphingomonadales</taxon>
        <taxon>Sphingomonadaceae</taxon>
        <taxon>Sphingomonas</taxon>
    </lineage>
</organism>
<evidence type="ECO:0000256" key="7">
    <source>
        <dbReference type="ARBA" id="ARBA00022989"/>
    </source>
</evidence>
<evidence type="ECO:0000259" key="11">
    <source>
        <dbReference type="Pfam" id="PF25994"/>
    </source>
</evidence>
<evidence type="ECO:0000256" key="2">
    <source>
        <dbReference type="ARBA" id="ARBA00009477"/>
    </source>
</evidence>
<dbReference type="PANTHER" id="PTHR30386:SF17">
    <property type="entry name" value="ALKALINE PROTEASE SECRETION PROTEIN APRE"/>
    <property type="match status" value="1"/>
</dbReference>
<dbReference type="NCBIfam" id="TIGR01843">
    <property type="entry name" value="type_I_hlyD"/>
    <property type="match status" value="1"/>
</dbReference>
<keyword evidence="6 9" id="KW-0812">Transmembrane</keyword>
<evidence type="ECO:0000256" key="9">
    <source>
        <dbReference type="RuleBase" id="RU365093"/>
    </source>
</evidence>
<accession>A0A7W7EZL2</accession>
<dbReference type="AlphaFoldDB" id="A0A7W7EZL2"/>
<feature type="domain" description="AprE-like beta-barrel" evidence="12">
    <location>
        <begin position="340"/>
        <end position="433"/>
    </location>
</feature>
<keyword evidence="8 9" id="KW-0472">Membrane</keyword>
<name>A0A7W7EZL2_9SPHN</name>
<dbReference type="GO" id="GO:0015031">
    <property type="term" value="P:protein transport"/>
    <property type="evidence" value="ECO:0007669"/>
    <property type="project" value="InterPro"/>
</dbReference>